<feature type="compositionally biased region" description="Polar residues" evidence="2">
    <location>
        <begin position="238"/>
        <end position="254"/>
    </location>
</feature>
<dbReference type="Pfam" id="PF13976">
    <property type="entry name" value="gag_pre-integrs"/>
    <property type="match status" value="1"/>
</dbReference>
<dbReference type="Pfam" id="PF00665">
    <property type="entry name" value="rve"/>
    <property type="match status" value="1"/>
</dbReference>
<dbReference type="GO" id="GO:0008270">
    <property type="term" value="F:zinc ion binding"/>
    <property type="evidence" value="ECO:0007669"/>
    <property type="project" value="UniProtKB-KW"/>
</dbReference>
<gene>
    <name evidence="5" type="ORF">ISN44_As07g014080</name>
</gene>
<dbReference type="InterPro" id="IPR057670">
    <property type="entry name" value="SH3_retrovirus"/>
</dbReference>
<dbReference type="InterPro" id="IPR013103">
    <property type="entry name" value="RVT_2"/>
</dbReference>
<reference evidence="5 6" key="1">
    <citation type="submission" date="2020-12" db="EMBL/GenBank/DDBJ databases">
        <title>Concerted genomic and epigenomic changes stabilize Arabidopsis allopolyploids.</title>
        <authorList>
            <person name="Chen Z."/>
        </authorList>
    </citation>
    <scope>NUCLEOTIDE SEQUENCE [LARGE SCALE GENOMIC DNA]</scope>
    <source>
        <strain evidence="5">As9502</strain>
        <tissue evidence="5">Leaf</tissue>
    </source>
</reference>
<feature type="region of interest" description="Disordered" evidence="2">
    <location>
        <begin position="800"/>
        <end position="837"/>
    </location>
</feature>
<feature type="domain" description="CCHC-type" evidence="3">
    <location>
        <begin position="275"/>
        <end position="291"/>
    </location>
</feature>
<protein>
    <submittedName>
        <fullName evidence="5">Integrase catalytic core</fullName>
    </submittedName>
</protein>
<evidence type="ECO:0000259" key="4">
    <source>
        <dbReference type="PROSITE" id="PS50994"/>
    </source>
</evidence>
<evidence type="ECO:0000256" key="1">
    <source>
        <dbReference type="PROSITE-ProRule" id="PRU00047"/>
    </source>
</evidence>
<dbReference type="EMBL" id="JAEFBJ010000007">
    <property type="protein sequence ID" value="KAG7589091.1"/>
    <property type="molecule type" value="Genomic_DNA"/>
</dbReference>
<name>A0A8T2C0I3_ARASU</name>
<dbReference type="InterPro" id="IPR001878">
    <property type="entry name" value="Znf_CCHC"/>
</dbReference>
<evidence type="ECO:0000259" key="3">
    <source>
        <dbReference type="PROSITE" id="PS50158"/>
    </source>
</evidence>
<dbReference type="PROSITE" id="PS50994">
    <property type="entry name" value="INTEGRASE"/>
    <property type="match status" value="1"/>
</dbReference>
<dbReference type="PANTHER" id="PTHR11439">
    <property type="entry name" value="GAG-POL-RELATED RETROTRANSPOSON"/>
    <property type="match status" value="1"/>
</dbReference>
<proteinExistence type="predicted"/>
<dbReference type="InterPro" id="IPR001584">
    <property type="entry name" value="Integrase_cat-core"/>
</dbReference>
<dbReference type="Pfam" id="PF14223">
    <property type="entry name" value="Retrotran_gag_2"/>
    <property type="match status" value="1"/>
</dbReference>
<dbReference type="OrthoDB" id="1737296at2759"/>
<feature type="domain" description="Integrase catalytic" evidence="4">
    <location>
        <begin position="533"/>
        <end position="696"/>
    </location>
</feature>
<organism evidence="5 6">
    <name type="scientific">Arabidopsis suecica</name>
    <name type="common">Swedish thale-cress</name>
    <name type="synonym">Cardaminopsis suecica</name>
    <dbReference type="NCBI Taxonomy" id="45249"/>
    <lineage>
        <taxon>Eukaryota</taxon>
        <taxon>Viridiplantae</taxon>
        <taxon>Streptophyta</taxon>
        <taxon>Embryophyta</taxon>
        <taxon>Tracheophyta</taxon>
        <taxon>Spermatophyta</taxon>
        <taxon>Magnoliopsida</taxon>
        <taxon>eudicotyledons</taxon>
        <taxon>Gunneridae</taxon>
        <taxon>Pentapetalae</taxon>
        <taxon>rosids</taxon>
        <taxon>malvids</taxon>
        <taxon>Brassicales</taxon>
        <taxon>Brassicaceae</taxon>
        <taxon>Camelineae</taxon>
        <taxon>Arabidopsis</taxon>
    </lineage>
</organism>
<keyword evidence="1" id="KW-0479">Metal-binding</keyword>
<dbReference type="CDD" id="cd09272">
    <property type="entry name" value="RNase_HI_RT_Ty1"/>
    <property type="match status" value="1"/>
</dbReference>
<dbReference type="InterPro" id="IPR054722">
    <property type="entry name" value="PolX-like_BBD"/>
</dbReference>
<dbReference type="PANTHER" id="PTHR11439:SF455">
    <property type="entry name" value="RLK (RECEPTOR-LIKE PROTEIN KINASE) 8, PUTATIVE-RELATED"/>
    <property type="match status" value="1"/>
</dbReference>
<dbReference type="Pfam" id="PF22936">
    <property type="entry name" value="Pol_BBD"/>
    <property type="match status" value="1"/>
</dbReference>
<evidence type="ECO:0000313" key="6">
    <source>
        <dbReference type="Proteomes" id="UP000694251"/>
    </source>
</evidence>
<dbReference type="GO" id="GO:0003676">
    <property type="term" value="F:nucleic acid binding"/>
    <property type="evidence" value="ECO:0007669"/>
    <property type="project" value="InterPro"/>
</dbReference>
<keyword evidence="1" id="KW-0862">Zinc</keyword>
<comment type="caution">
    <text evidence="5">The sequence shown here is derived from an EMBL/GenBank/DDBJ whole genome shotgun (WGS) entry which is preliminary data.</text>
</comment>
<evidence type="ECO:0000256" key="2">
    <source>
        <dbReference type="SAM" id="MobiDB-lite"/>
    </source>
</evidence>
<feature type="region of interest" description="Disordered" evidence="2">
    <location>
        <begin position="238"/>
        <end position="266"/>
    </location>
</feature>
<dbReference type="PROSITE" id="PS50158">
    <property type="entry name" value="ZF_CCHC"/>
    <property type="match status" value="1"/>
</dbReference>
<feature type="compositionally biased region" description="Low complexity" evidence="2">
    <location>
        <begin position="827"/>
        <end position="837"/>
    </location>
</feature>
<evidence type="ECO:0000313" key="5">
    <source>
        <dbReference type="EMBL" id="KAG7589091.1"/>
    </source>
</evidence>
<feature type="compositionally biased region" description="Low complexity" evidence="2">
    <location>
        <begin position="255"/>
        <end position="266"/>
    </location>
</feature>
<keyword evidence="6" id="KW-1185">Reference proteome</keyword>
<accession>A0A8T2C0I3</accession>
<feature type="compositionally biased region" description="Polar residues" evidence="2">
    <location>
        <begin position="328"/>
        <end position="341"/>
    </location>
</feature>
<dbReference type="GO" id="GO:0015074">
    <property type="term" value="P:DNA integration"/>
    <property type="evidence" value="ECO:0007669"/>
    <property type="project" value="InterPro"/>
</dbReference>
<dbReference type="InterPro" id="IPR025724">
    <property type="entry name" value="GAG-pre-integrase_dom"/>
</dbReference>
<dbReference type="Pfam" id="PF07727">
    <property type="entry name" value="RVT_2"/>
    <property type="match status" value="1"/>
</dbReference>
<feature type="compositionally biased region" description="Polar residues" evidence="2">
    <location>
        <begin position="810"/>
        <end position="826"/>
    </location>
</feature>
<keyword evidence="1" id="KW-0863">Zinc-finger</keyword>
<dbReference type="Proteomes" id="UP000694251">
    <property type="component" value="Chromosome 7"/>
</dbReference>
<feature type="region of interest" description="Disordered" evidence="2">
    <location>
        <begin position="296"/>
        <end position="341"/>
    </location>
</feature>
<sequence length="1396" mass="155237">MAKESSSTAELALLFNKSEPQKTLISLNMSNVTKLTQNNYITWRLQIRSLLEAHELHVFISDEDQTPPPTITVADAANQTNPKFTAWIRQDKLLFSAILGSLSLSVQSLVARATTTRDMWQTLHRTYANASRGHIKIIKDQIKGSTKGTKSIIEYMRGILEKSDQLALLGAPMPHEDLLEHITDGLGDDYRAVIEMVNGRDTPISIEELHEKLIHRENKLRAAATTDLSVPITANVTQFPQQSSSSAQRGGHNQSRGGYNSSRGGYRPSKPYLGKCQLCGVQGHGAKRCPQYQQPNTFSSYGPQQHAPYRGPSPWAAAPHLPLPAPQWSPQAHHTTTSSPDMSPWLLDSAASHHIASDLNNLSLYSPYNGGEQVIVGNGTGLPITHTGSVSFPSNSRPLYLNNTLCVPTMKKNLISVNKLCKTNNVMVQLCPYDFQVKDLHTGITLLKGKANEGVYEWPITPSSNTIISAYSCLKSSPSDWHSRLGHPNSQTLRHMISRFSLPISSSMSSHLFCNSCSINKSHKLPFSISTLFSKAPLDILFSDVWTSPVLSIDGYKYYVIFVDHFTKYTWLYPLKTKSQVAQIFPIFKSLVENRFSTKIKMLYSDNGGEFIALKQFLSTHGISHFTSPPHTPEHNGMAERKHRHIVETGLSLLTHAKIPSTYWSYSFAAAVYLINRMITPNLQQHSPYRLLFNTEPNYAKLRSFGCLCYPWIRPYGNNKFSPKSTPCVFMGYSLTQRAYLCLDVSTSRVYVSRHVDFVESVFPFLSLSATFSPSSSSSPSSDTFSATLVPIFDRSLTVETPPCNDPLPATSTDIQESLHDQTSGDSATSSASTAASTAHAPIPLAAPLIEPVPVQNTHPMTTRRKNNIVKPNPKYGLTAILHEVEPESHVQALKDEKWRRAISDEADAFVRNDTYDLVDRSQAKNIVGSKWVFRIKRLPDGTVDRYKARLVAKGFHQRPGIDFHDTFSPVVKHATIRLVLGTAVSKGWPLQQLDVNNAFLQGPLDEEVYMLQPPGLIDKDKPNHVCRLKKAVYGLKQAPRAWYTALKVFLESIGFKNSLADASLFVLHTGSAFVYILVYVDDIVITGTSLQAITRVTDLLASKFSLKDLGELSYFLGMEATRTPAGLHLTQTKYITDILRKTKMADAKPVSTPMASTERLSRFSGDILPDGSEYRATVGSLQYLCLTRPDIVFAVNKLSQFMHQPTTAHWEAVKRVLRYLIGTADKGLFFSASSPLTLHAYSDADWGGNQDDLTSTGAYIVYLGKQPISWAAKKQTGVARSSTEAEYRALTEAASEVKWVHSLMTDLRLPLTATHVLYCDNIGATYLSANPVFHSRMKHLALDYHFVREQVQAKTLRVSHISSTDQLADALTKPLPRARFVELIDKIGLCKRRSS</sequence>
<dbReference type="Pfam" id="PF25597">
    <property type="entry name" value="SH3_retrovirus"/>
    <property type="match status" value="1"/>
</dbReference>